<dbReference type="PANTHER" id="PTHR47505">
    <property type="entry name" value="DNA UTILIZATION PROTEIN YHGH"/>
    <property type="match status" value="1"/>
</dbReference>
<evidence type="ECO:0000259" key="3">
    <source>
        <dbReference type="Pfam" id="PF00156"/>
    </source>
</evidence>
<comment type="similarity">
    <text evidence="1">Belongs to the ComF/GntX family.</text>
</comment>
<evidence type="ECO:0000256" key="1">
    <source>
        <dbReference type="ARBA" id="ARBA00008007"/>
    </source>
</evidence>
<accession>A0ABY1HY54</accession>
<dbReference type="CDD" id="cd06223">
    <property type="entry name" value="PRTases_typeI"/>
    <property type="match status" value="1"/>
</dbReference>
<comment type="caution">
    <text evidence="4">The sequence shown here is derived from an EMBL/GenBank/DDBJ whole genome shotgun (WGS) entry which is preliminary data.</text>
</comment>
<dbReference type="Proteomes" id="UP000184390">
    <property type="component" value="Unassembled WGS sequence"/>
</dbReference>
<dbReference type="Gene3D" id="3.40.50.2020">
    <property type="match status" value="1"/>
</dbReference>
<proteinExistence type="inferred from homology"/>
<dbReference type="InterPro" id="IPR000836">
    <property type="entry name" value="PRTase_dom"/>
</dbReference>
<dbReference type="EMBL" id="FQYL01000001">
    <property type="protein sequence ID" value="SHI29779.1"/>
    <property type="molecule type" value="Genomic_DNA"/>
</dbReference>
<dbReference type="RefSeq" id="WP_083600428.1">
    <property type="nucleotide sequence ID" value="NZ_FQYL01000001.1"/>
</dbReference>
<evidence type="ECO:0000313" key="5">
    <source>
        <dbReference type="Proteomes" id="UP000184390"/>
    </source>
</evidence>
<reference evidence="4 5" key="1">
    <citation type="submission" date="2016-11" db="EMBL/GenBank/DDBJ databases">
        <authorList>
            <person name="Varghese N."/>
            <person name="Submissions S."/>
        </authorList>
    </citation>
    <scope>NUCLEOTIDE SEQUENCE [LARGE SCALE GENOMIC DNA]</scope>
    <source>
        <strain evidence="4 5">PA</strain>
    </source>
</reference>
<feature type="compositionally biased region" description="Pro residues" evidence="2">
    <location>
        <begin position="262"/>
        <end position="284"/>
    </location>
</feature>
<dbReference type="Pfam" id="PF00156">
    <property type="entry name" value="Pribosyltran"/>
    <property type="match status" value="1"/>
</dbReference>
<sequence>MTPLAPLPAPPAPRAWPAALAALPAALGLVLPATCAGCGRWETALCPECAALLDAPLTETASAPAAEELRVHSVLAYAGTGRALVLNWKNGAREDLAPVMAAVGARAGGQWAGLSGWPGRGAEGADGPPRLLVVPAPSGIVRRARGRLVAAVLADAVALGIARSPAAPPPGGRDAPRPLVVSADILRRTGGRALRGAHQAGLSAAQRRRNRSAPPRVLADVDGWDALIVDDVVTTGATLRSCAAALAGAGARPLGALVLAATPPPPGTAPRLPGPIPTGPPGGPEPRRRAAPRARRPASSAPGDRGAGALREGRRMV</sequence>
<dbReference type="InterPro" id="IPR029057">
    <property type="entry name" value="PRTase-like"/>
</dbReference>
<feature type="region of interest" description="Disordered" evidence="2">
    <location>
        <begin position="194"/>
        <end position="215"/>
    </location>
</feature>
<dbReference type="InterPro" id="IPR051910">
    <property type="entry name" value="ComF/GntX_DNA_util-trans"/>
</dbReference>
<dbReference type="PANTHER" id="PTHR47505:SF1">
    <property type="entry name" value="DNA UTILIZATION PROTEIN YHGH"/>
    <property type="match status" value="1"/>
</dbReference>
<organism evidence="4 5">
    <name type="scientific">Actinomyces denticolens</name>
    <dbReference type="NCBI Taxonomy" id="52767"/>
    <lineage>
        <taxon>Bacteria</taxon>
        <taxon>Bacillati</taxon>
        <taxon>Actinomycetota</taxon>
        <taxon>Actinomycetes</taxon>
        <taxon>Actinomycetales</taxon>
        <taxon>Actinomycetaceae</taxon>
        <taxon>Actinomyces</taxon>
    </lineage>
</organism>
<name>A0ABY1HY54_9ACTO</name>
<protein>
    <submittedName>
        <fullName evidence="4">Predicted amidophosphoribosyltransferases</fullName>
    </submittedName>
</protein>
<keyword evidence="5" id="KW-1185">Reference proteome</keyword>
<dbReference type="SUPFAM" id="SSF53271">
    <property type="entry name" value="PRTase-like"/>
    <property type="match status" value="1"/>
</dbReference>
<evidence type="ECO:0000313" key="4">
    <source>
        <dbReference type="EMBL" id="SHI29779.1"/>
    </source>
</evidence>
<feature type="region of interest" description="Disordered" evidence="2">
    <location>
        <begin position="261"/>
        <end position="317"/>
    </location>
</feature>
<feature type="domain" description="Phosphoribosyltransferase" evidence="3">
    <location>
        <begin position="206"/>
        <end position="262"/>
    </location>
</feature>
<evidence type="ECO:0000256" key="2">
    <source>
        <dbReference type="SAM" id="MobiDB-lite"/>
    </source>
</evidence>
<gene>
    <name evidence="4" type="ORF">SAMN05216246_101126</name>
</gene>